<dbReference type="Pfam" id="PF00528">
    <property type="entry name" value="BPD_transp_1"/>
    <property type="match status" value="1"/>
</dbReference>
<keyword evidence="6 7" id="KW-0472">Membrane</keyword>
<dbReference type="CDD" id="cd06261">
    <property type="entry name" value="TM_PBP2"/>
    <property type="match status" value="1"/>
</dbReference>
<comment type="subcellular location">
    <subcellularLocation>
        <location evidence="1 7">Cell membrane</location>
        <topology evidence="1 7">Multi-pass membrane protein</topology>
    </subcellularLocation>
</comment>
<dbReference type="PANTHER" id="PTHR30465">
    <property type="entry name" value="INNER MEMBRANE ABC TRANSPORTER"/>
    <property type="match status" value="1"/>
</dbReference>
<feature type="transmembrane region" description="Helical" evidence="7">
    <location>
        <begin position="101"/>
        <end position="121"/>
    </location>
</feature>
<comment type="caution">
    <text evidence="9">The sequence shown here is derived from an EMBL/GenBank/DDBJ whole genome shotgun (WGS) entry which is preliminary data.</text>
</comment>
<feature type="transmembrane region" description="Helical" evidence="7">
    <location>
        <begin position="288"/>
        <end position="314"/>
    </location>
</feature>
<feature type="domain" description="ABC transmembrane type-1" evidence="8">
    <location>
        <begin position="97"/>
        <end position="307"/>
    </location>
</feature>
<keyword evidence="2 7" id="KW-0813">Transport</keyword>
<evidence type="ECO:0000256" key="1">
    <source>
        <dbReference type="ARBA" id="ARBA00004651"/>
    </source>
</evidence>
<gene>
    <name evidence="9" type="ORF">IAD24_07125</name>
</gene>
<dbReference type="SUPFAM" id="SSF161098">
    <property type="entry name" value="MetI-like"/>
    <property type="match status" value="1"/>
</dbReference>
<dbReference type="AlphaFoldDB" id="A0A9D1SU78"/>
<dbReference type="GO" id="GO:0005886">
    <property type="term" value="C:plasma membrane"/>
    <property type="evidence" value="ECO:0007669"/>
    <property type="project" value="UniProtKB-SubCell"/>
</dbReference>
<evidence type="ECO:0000256" key="7">
    <source>
        <dbReference type="RuleBase" id="RU363032"/>
    </source>
</evidence>
<dbReference type="PANTHER" id="PTHR30465:SF0">
    <property type="entry name" value="OLIGOPEPTIDE TRANSPORT SYSTEM PERMEASE PROTEIN APPB"/>
    <property type="match status" value="1"/>
</dbReference>
<protein>
    <submittedName>
        <fullName evidence="9">ABC transporter permease</fullName>
    </submittedName>
</protein>
<feature type="transmembrane region" description="Helical" evidence="7">
    <location>
        <begin position="246"/>
        <end position="268"/>
    </location>
</feature>
<evidence type="ECO:0000313" key="10">
    <source>
        <dbReference type="Proteomes" id="UP000824128"/>
    </source>
</evidence>
<proteinExistence type="inferred from homology"/>
<organism evidence="9 10">
    <name type="scientific">Candidatus Aphodomorpha intestinavium</name>
    <dbReference type="NCBI Taxonomy" id="2840672"/>
    <lineage>
        <taxon>Bacteria</taxon>
        <taxon>Bacillati</taxon>
        <taxon>Bacillota</taxon>
        <taxon>Clostridia</taxon>
        <taxon>Eubacteriales</taxon>
        <taxon>Candidatus Aphodomorpha</taxon>
    </lineage>
</organism>
<feature type="transmembrane region" description="Helical" evidence="7">
    <location>
        <begin position="177"/>
        <end position="198"/>
    </location>
</feature>
<feature type="transmembrane region" description="Helical" evidence="7">
    <location>
        <begin position="9"/>
        <end position="29"/>
    </location>
</feature>
<dbReference type="Gene3D" id="1.10.3720.10">
    <property type="entry name" value="MetI-like"/>
    <property type="match status" value="1"/>
</dbReference>
<keyword evidence="5 7" id="KW-1133">Transmembrane helix</keyword>
<evidence type="ECO:0000256" key="2">
    <source>
        <dbReference type="ARBA" id="ARBA00022448"/>
    </source>
</evidence>
<sequence length="321" mass="35742">MRAYILRRLLIMIPVFIGITIIVFALVYLTPGDPFSAMLEVPGISPEQLETLKVQSGYYDPLPIKYFKWVKNLVLHGDLGYSSWYHEPVTDVIGRRLGNTLLLSLTSLIIGVVFAVPLGIISATKKYSVFDYIATFVALIGISIPSFFFALGLIKIFGIDLSVFPMSGMQSVPNKEGMAQIFDVLWHMVLPVFVLGFMQMASLMRYTRSSMIDVMQQDYIRTARAKGLSERVVIYRHALRNSLTQLVTMITLSMGGLFSGAVLVETVFTWPGMGSLIYSAIGQRDYNLITAGTLLISLTVLLANLLADILYAVVDPRVKFK</sequence>
<dbReference type="PROSITE" id="PS50928">
    <property type="entry name" value="ABC_TM1"/>
    <property type="match status" value="1"/>
</dbReference>
<evidence type="ECO:0000256" key="3">
    <source>
        <dbReference type="ARBA" id="ARBA00022475"/>
    </source>
</evidence>
<comment type="similarity">
    <text evidence="7">Belongs to the binding-protein-dependent transport system permease family.</text>
</comment>
<evidence type="ECO:0000259" key="8">
    <source>
        <dbReference type="PROSITE" id="PS50928"/>
    </source>
</evidence>
<evidence type="ECO:0000256" key="4">
    <source>
        <dbReference type="ARBA" id="ARBA00022692"/>
    </source>
</evidence>
<dbReference type="InterPro" id="IPR045621">
    <property type="entry name" value="BPD_transp_1_N"/>
</dbReference>
<reference evidence="9" key="1">
    <citation type="submission" date="2020-10" db="EMBL/GenBank/DDBJ databases">
        <authorList>
            <person name="Gilroy R."/>
        </authorList>
    </citation>
    <scope>NUCLEOTIDE SEQUENCE</scope>
    <source>
        <strain evidence="9">ChiGjej2B2-16831</strain>
    </source>
</reference>
<dbReference type="InterPro" id="IPR000515">
    <property type="entry name" value="MetI-like"/>
</dbReference>
<evidence type="ECO:0000313" key="9">
    <source>
        <dbReference type="EMBL" id="HIU94916.1"/>
    </source>
</evidence>
<dbReference type="EMBL" id="DVNZ01000227">
    <property type="protein sequence ID" value="HIU94916.1"/>
    <property type="molecule type" value="Genomic_DNA"/>
</dbReference>
<reference evidence="9" key="2">
    <citation type="journal article" date="2021" name="PeerJ">
        <title>Extensive microbial diversity within the chicken gut microbiome revealed by metagenomics and culture.</title>
        <authorList>
            <person name="Gilroy R."/>
            <person name="Ravi A."/>
            <person name="Getino M."/>
            <person name="Pursley I."/>
            <person name="Horton D.L."/>
            <person name="Alikhan N.F."/>
            <person name="Baker D."/>
            <person name="Gharbi K."/>
            <person name="Hall N."/>
            <person name="Watson M."/>
            <person name="Adriaenssens E.M."/>
            <person name="Foster-Nyarko E."/>
            <person name="Jarju S."/>
            <person name="Secka A."/>
            <person name="Antonio M."/>
            <person name="Oren A."/>
            <person name="Chaudhuri R.R."/>
            <person name="La Ragione R."/>
            <person name="Hildebrand F."/>
            <person name="Pallen M.J."/>
        </authorList>
    </citation>
    <scope>NUCLEOTIDE SEQUENCE</scope>
    <source>
        <strain evidence="9">ChiGjej2B2-16831</strain>
    </source>
</reference>
<dbReference type="InterPro" id="IPR035906">
    <property type="entry name" value="MetI-like_sf"/>
</dbReference>
<evidence type="ECO:0000256" key="5">
    <source>
        <dbReference type="ARBA" id="ARBA00022989"/>
    </source>
</evidence>
<dbReference type="GO" id="GO:0055085">
    <property type="term" value="P:transmembrane transport"/>
    <property type="evidence" value="ECO:0007669"/>
    <property type="project" value="InterPro"/>
</dbReference>
<dbReference type="Proteomes" id="UP000824128">
    <property type="component" value="Unassembled WGS sequence"/>
</dbReference>
<evidence type="ECO:0000256" key="6">
    <source>
        <dbReference type="ARBA" id="ARBA00023136"/>
    </source>
</evidence>
<feature type="transmembrane region" description="Helical" evidence="7">
    <location>
        <begin position="133"/>
        <end position="157"/>
    </location>
</feature>
<keyword evidence="3" id="KW-1003">Cell membrane</keyword>
<accession>A0A9D1SU78</accession>
<name>A0A9D1SU78_9FIRM</name>
<keyword evidence="4 7" id="KW-0812">Transmembrane</keyword>
<dbReference type="Pfam" id="PF19300">
    <property type="entry name" value="BPD_transp_1_N"/>
    <property type="match status" value="1"/>
</dbReference>